<evidence type="ECO:0008006" key="3">
    <source>
        <dbReference type="Google" id="ProtNLM"/>
    </source>
</evidence>
<dbReference type="OrthoDB" id="9812088at2"/>
<protein>
    <recommendedName>
        <fullName evidence="3">DUF1320 domain-containing protein</fullName>
    </recommendedName>
</protein>
<dbReference type="Pfam" id="PF07030">
    <property type="entry name" value="Phage_Mu_Gp36"/>
    <property type="match status" value="1"/>
</dbReference>
<dbReference type="STRING" id="1566387.QV13_12465"/>
<keyword evidence="2" id="KW-1185">Reference proteome</keyword>
<sequence>MAAYCTLTELKDRYSERLLIELSDRGEVPATVVDVALFNRAIADAGALIDGHLKLRYALPLAEVPRLVTDLALRISIYYAHGRVAAEKIKADHDAALRTLRDIASGLIRLDVAGAEPPASAAAEVITNDPERPLSAATLKGYI</sequence>
<name>A0A1C2DSH8_9HYPH</name>
<evidence type="ECO:0000313" key="2">
    <source>
        <dbReference type="Proteomes" id="UP000094412"/>
    </source>
</evidence>
<accession>A0A1C2DSH8</accession>
<organism evidence="1 2">
    <name type="scientific">Mesorhizobium hungaricum</name>
    <dbReference type="NCBI Taxonomy" id="1566387"/>
    <lineage>
        <taxon>Bacteria</taxon>
        <taxon>Pseudomonadati</taxon>
        <taxon>Pseudomonadota</taxon>
        <taxon>Alphaproteobacteria</taxon>
        <taxon>Hyphomicrobiales</taxon>
        <taxon>Phyllobacteriaceae</taxon>
        <taxon>Mesorhizobium</taxon>
    </lineage>
</organism>
<gene>
    <name evidence="1" type="ORF">QV13_12465</name>
</gene>
<dbReference type="AlphaFoldDB" id="A0A1C2DSH8"/>
<reference evidence="1 2" key="1">
    <citation type="submission" date="2016-08" db="EMBL/GenBank/DDBJ databases">
        <title>Whole genome sequence of Mesorhizobium sp. strain UASWS1009 isolated from industrial sewage.</title>
        <authorList>
            <person name="Crovadore J."/>
            <person name="Calmin G."/>
            <person name="Chablais R."/>
            <person name="Cochard B."/>
            <person name="Lefort F."/>
        </authorList>
    </citation>
    <scope>NUCLEOTIDE SEQUENCE [LARGE SCALE GENOMIC DNA]</scope>
    <source>
        <strain evidence="1 2">UASWS1009</strain>
    </source>
</reference>
<dbReference type="EMBL" id="MDEO01000032">
    <property type="protein sequence ID" value="OCX17566.1"/>
    <property type="molecule type" value="Genomic_DNA"/>
</dbReference>
<dbReference type="InterPro" id="IPR009752">
    <property type="entry name" value="Phage_Mu_GpJ"/>
</dbReference>
<evidence type="ECO:0000313" key="1">
    <source>
        <dbReference type="EMBL" id="OCX17566.1"/>
    </source>
</evidence>
<dbReference type="RefSeq" id="WP_024927270.1">
    <property type="nucleotide sequence ID" value="NZ_MDEO01000032.1"/>
</dbReference>
<proteinExistence type="predicted"/>
<comment type="caution">
    <text evidence="1">The sequence shown here is derived from an EMBL/GenBank/DDBJ whole genome shotgun (WGS) entry which is preliminary data.</text>
</comment>
<dbReference type="Proteomes" id="UP000094412">
    <property type="component" value="Unassembled WGS sequence"/>
</dbReference>